<dbReference type="GeneID" id="95514460"/>
<protein>
    <recommendedName>
        <fullName evidence="3">DUF1795 domain-containing protein</fullName>
    </recommendedName>
</protein>
<dbReference type="Proteomes" id="UP000182375">
    <property type="component" value="Unassembled WGS sequence"/>
</dbReference>
<accession>A0A1H5CCC5</accession>
<dbReference type="RefSeq" id="WP_074993342.1">
    <property type="nucleotide sequence ID" value="NZ_FNTD01000004.1"/>
</dbReference>
<dbReference type="STRING" id="67331.SAMN04490357_5382"/>
<dbReference type="EMBL" id="FNTD01000004">
    <property type="protein sequence ID" value="SED64422.1"/>
    <property type="molecule type" value="Genomic_DNA"/>
</dbReference>
<dbReference type="Gene3D" id="3.40.1000.10">
    <property type="entry name" value="Mog1/PsbP, alpha/beta/alpha sandwich"/>
    <property type="match status" value="1"/>
</dbReference>
<evidence type="ECO:0000313" key="1">
    <source>
        <dbReference type="EMBL" id="SED64422.1"/>
    </source>
</evidence>
<evidence type="ECO:0000313" key="2">
    <source>
        <dbReference type="Proteomes" id="UP000182375"/>
    </source>
</evidence>
<gene>
    <name evidence="1" type="ORF">SAMN04490357_5382</name>
</gene>
<reference evidence="1 2" key="1">
    <citation type="submission" date="2016-10" db="EMBL/GenBank/DDBJ databases">
        <authorList>
            <person name="de Groot N.N."/>
        </authorList>
    </citation>
    <scope>NUCLEOTIDE SEQUENCE [LARGE SCALE GENOMIC DNA]</scope>
    <source>
        <strain evidence="1 2">DSM 40306</strain>
    </source>
</reference>
<name>A0A1H5CCC5_9ACTN</name>
<evidence type="ECO:0008006" key="3">
    <source>
        <dbReference type="Google" id="ProtNLM"/>
    </source>
</evidence>
<proteinExistence type="predicted"/>
<sequence length="165" mass="17495">MSTNLPAPITFDLPKGWQVAPPDKLGAPDASFVAVHLPPDDGFTANITIDGEYRPDTATLPEIADESVEHMDQAASPVVVTDRCEAGSSDAPGFTQTLAFSISVAGKSRALVQSQAYLSLLDIEDPHKRVVIRFVLTSTESQHPTVLDDFRALLGTVRPGDGGAP</sequence>
<dbReference type="AlphaFoldDB" id="A0A1H5CCC5"/>
<organism evidence="1 2">
    <name type="scientific">Streptomyces misionensis</name>
    <dbReference type="NCBI Taxonomy" id="67331"/>
    <lineage>
        <taxon>Bacteria</taxon>
        <taxon>Bacillati</taxon>
        <taxon>Actinomycetota</taxon>
        <taxon>Actinomycetes</taxon>
        <taxon>Kitasatosporales</taxon>
        <taxon>Streptomycetaceae</taxon>
        <taxon>Streptomyces</taxon>
    </lineage>
</organism>